<keyword evidence="3" id="KW-1185">Reference proteome</keyword>
<reference evidence="2 3" key="1">
    <citation type="journal article" date="2015" name="Genome Announc.">
        <title>Genome Sequences of Oblitimonas alkaliphila gen. nov. sp. nov. (Proposed), a Novel Bacterium of the Pseudomonadaceae Family.</title>
        <authorList>
            <person name="Lauer A.C."/>
            <person name="Nicholson A.C."/>
            <person name="Humrighouse B.W."/>
            <person name="Emery B."/>
            <person name="Drobish A."/>
            <person name="Juieng P."/>
            <person name="Loparev V."/>
            <person name="McQuiston J.R."/>
        </authorList>
    </citation>
    <scope>NUCLEOTIDE SEQUENCE [LARGE SCALE GENOMIC DNA]</scope>
    <source>
        <strain evidence="2 3">E5571</strain>
    </source>
</reference>
<dbReference type="Proteomes" id="UP000063953">
    <property type="component" value="Chromosome"/>
</dbReference>
<feature type="binding site" evidence="1">
    <location>
        <position position="259"/>
    </location>
    <ligand>
        <name>Mg(2+)</name>
        <dbReference type="ChEBI" id="CHEBI:18420"/>
        <label>1</label>
    </ligand>
</feature>
<dbReference type="InterPro" id="IPR005502">
    <property type="entry name" value="Ribosyl_crysJ1"/>
</dbReference>
<gene>
    <name evidence="2" type="ORF">AKN88_00915</name>
</gene>
<dbReference type="STRING" id="1697053.AKN87_02810"/>
<keyword evidence="1" id="KW-0460">Magnesium</keyword>
<dbReference type="PANTHER" id="PTHR16222:SF12">
    <property type="entry name" value="ADP-RIBOSYLGLYCOHYDROLASE-RELATED"/>
    <property type="match status" value="1"/>
</dbReference>
<feature type="binding site" evidence="1">
    <location>
        <position position="53"/>
    </location>
    <ligand>
        <name>Mg(2+)</name>
        <dbReference type="ChEBI" id="CHEBI:18420"/>
        <label>1</label>
    </ligand>
</feature>
<keyword evidence="1" id="KW-0479">Metal-binding</keyword>
<dbReference type="GO" id="GO:0016787">
    <property type="term" value="F:hydrolase activity"/>
    <property type="evidence" value="ECO:0007669"/>
    <property type="project" value="UniProtKB-KW"/>
</dbReference>
<accession>A0A0K1XBN6</accession>
<proteinExistence type="predicted"/>
<dbReference type="EMBL" id="CP012365">
    <property type="protein sequence ID" value="AKX58659.1"/>
    <property type="molecule type" value="Genomic_DNA"/>
</dbReference>
<dbReference type="InterPro" id="IPR036705">
    <property type="entry name" value="Ribosyl_crysJ1_sf"/>
</dbReference>
<organism evidence="2 3">
    <name type="scientific">Thiopseudomonas alkaliphila</name>
    <dbReference type="NCBI Taxonomy" id="1697053"/>
    <lineage>
        <taxon>Bacteria</taxon>
        <taxon>Pseudomonadati</taxon>
        <taxon>Pseudomonadota</taxon>
        <taxon>Gammaproteobacteria</taxon>
        <taxon>Pseudomonadales</taxon>
        <taxon>Pseudomonadaceae</taxon>
        <taxon>Thiopseudomonas</taxon>
    </lineage>
</organism>
<protein>
    <submittedName>
        <fullName evidence="2">ADP-ribosylglycohydrolase</fullName>
    </submittedName>
</protein>
<dbReference type="InterPro" id="IPR050792">
    <property type="entry name" value="ADP-ribosylglycohydrolase"/>
</dbReference>
<feature type="binding site" evidence="1">
    <location>
        <position position="52"/>
    </location>
    <ligand>
        <name>Mg(2+)</name>
        <dbReference type="ChEBI" id="CHEBI:18420"/>
        <label>1</label>
    </ligand>
</feature>
<feature type="binding site" evidence="1">
    <location>
        <position position="54"/>
    </location>
    <ligand>
        <name>Mg(2+)</name>
        <dbReference type="ChEBI" id="CHEBI:18420"/>
        <label>1</label>
    </ligand>
</feature>
<comment type="cofactor">
    <cofactor evidence="1">
        <name>Mg(2+)</name>
        <dbReference type="ChEBI" id="CHEBI:18420"/>
    </cofactor>
    <text evidence="1">Binds 2 magnesium ions per subunit.</text>
</comment>
<dbReference type="SUPFAM" id="SSF101478">
    <property type="entry name" value="ADP-ribosylglycohydrolase"/>
    <property type="match status" value="1"/>
</dbReference>
<evidence type="ECO:0000313" key="3">
    <source>
        <dbReference type="Proteomes" id="UP000063953"/>
    </source>
</evidence>
<feature type="binding site" evidence="1">
    <location>
        <position position="257"/>
    </location>
    <ligand>
        <name>Mg(2+)</name>
        <dbReference type="ChEBI" id="CHEBI:18420"/>
        <label>1</label>
    </ligand>
</feature>
<keyword evidence="2" id="KW-0378">Hydrolase</keyword>
<evidence type="ECO:0000313" key="2">
    <source>
        <dbReference type="EMBL" id="AKX58659.1"/>
    </source>
</evidence>
<dbReference type="Pfam" id="PF03747">
    <property type="entry name" value="ADP_ribosyl_GH"/>
    <property type="match status" value="1"/>
</dbReference>
<evidence type="ECO:0000256" key="1">
    <source>
        <dbReference type="PIRSR" id="PIRSR605502-1"/>
    </source>
</evidence>
<dbReference type="Gene3D" id="1.10.4080.10">
    <property type="entry name" value="ADP-ribosylation/Crystallin J1"/>
    <property type="match status" value="1"/>
</dbReference>
<dbReference type="PATRIC" id="fig|1698449.3.peg.184"/>
<dbReference type="AlphaFoldDB" id="A0A0K1XBN6"/>
<dbReference type="RefSeq" id="WP_053099564.1">
    <property type="nucleotide sequence ID" value="NZ_CP012365.1"/>
</dbReference>
<dbReference type="GO" id="GO:0046872">
    <property type="term" value="F:metal ion binding"/>
    <property type="evidence" value="ECO:0007669"/>
    <property type="project" value="UniProtKB-KW"/>
</dbReference>
<sequence>MSLSDRALGCLLGLAIGDALGTTLEFCPRDNYPALTDMVGGGPFQLQAGQWTDDTSMALCLADSLLAQQGFDPADQMQRYLNWYRLGERSSTGHCFDVGCTVEDALLSFEQNQRPYAGSTDPYSAGNGSLMRLAPIALYYHRSLANTLHYAKLSSLTTHGAPEAVEACVLFAWLLNACLYHAYPSIQQLLTAPALTQLNLQCPKLQAIAKADYLTKTRSEIHSSGYVVDSLEAALWCFAQTDNFDQAVLMAANLGDDADTVAAICGQIAGAWYGLNAINPSWRQRLYLADEFQTLAKQLVA</sequence>
<name>A0A0K1XBN6_9GAMM</name>
<feature type="binding site" evidence="1">
    <location>
        <position position="260"/>
    </location>
    <ligand>
        <name>Mg(2+)</name>
        <dbReference type="ChEBI" id="CHEBI:18420"/>
        <label>1</label>
    </ligand>
</feature>
<dbReference type="PANTHER" id="PTHR16222">
    <property type="entry name" value="ADP-RIBOSYLGLYCOHYDROLASE"/>
    <property type="match status" value="1"/>
</dbReference>